<evidence type="ECO:0000256" key="1">
    <source>
        <dbReference type="SAM" id="Phobius"/>
    </source>
</evidence>
<feature type="transmembrane region" description="Helical" evidence="1">
    <location>
        <begin position="86"/>
        <end position="103"/>
    </location>
</feature>
<gene>
    <name evidence="2" type="ORF">DFP86_10563</name>
</gene>
<sequence>MTNWWMILGMLLVTQAARTSFLVFGGKVTFPDWLNRGLHFVPVAVLTALIVPMALAPQGRIDVSPHNAYLLGTLVSIAIALPRGKILPAIMLSFCVYGLVRWLI</sequence>
<dbReference type="Pfam" id="PF05437">
    <property type="entry name" value="AzlD"/>
    <property type="match status" value="1"/>
</dbReference>
<reference evidence="2 3" key="1">
    <citation type="submission" date="2019-03" db="EMBL/GenBank/DDBJ databases">
        <title>Genomic Encyclopedia of Type Strains, Phase III (KMG-III): the genomes of soil and plant-associated and newly described type strains.</title>
        <authorList>
            <person name="Whitman W."/>
        </authorList>
    </citation>
    <scope>NUCLEOTIDE SEQUENCE [LARGE SCALE GENOMIC DNA]</scope>
    <source>
        <strain evidence="2 3">CECT 8976</strain>
    </source>
</reference>
<name>A0A4R7B6E4_9NEIS</name>
<proteinExistence type="predicted"/>
<dbReference type="Proteomes" id="UP000295611">
    <property type="component" value="Unassembled WGS sequence"/>
</dbReference>
<keyword evidence="1" id="KW-0812">Transmembrane</keyword>
<dbReference type="EMBL" id="SNZP01000005">
    <property type="protein sequence ID" value="TDR80208.1"/>
    <property type="molecule type" value="Genomic_DNA"/>
</dbReference>
<feature type="transmembrane region" description="Helical" evidence="1">
    <location>
        <begin position="40"/>
        <end position="56"/>
    </location>
</feature>
<accession>A0A4R7B6E4</accession>
<keyword evidence="1" id="KW-1133">Transmembrane helix</keyword>
<organism evidence="2 3">
    <name type="scientific">Paludibacterium purpuratum</name>
    <dbReference type="NCBI Taxonomy" id="1144873"/>
    <lineage>
        <taxon>Bacteria</taxon>
        <taxon>Pseudomonadati</taxon>
        <taxon>Pseudomonadota</taxon>
        <taxon>Betaproteobacteria</taxon>
        <taxon>Neisseriales</taxon>
        <taxon>Chromobacteriaceae</taxon>
        <taxon>Paludibacterium</taxon>
    </lineage>
</organism>
<evidence type="ECO:0000313" key="2">
    <source>
        <dbReference type="EMBL" id="TDR80208.1"/>
    </source>
</evidence>
<dbReference type="AlphaFoldDB" id="A0A4R7B6E4"/>
<keyword evidence="1" id="KW-0472">Membrane</keyword>
<keyword evidence="3" id="KW-1185">Reference proteome</keyword>
<dbReference type="InterPro" id="IPR008407">
    <property type="entry name" value="Brnchd-chn_aa_trnsp_AzlD"/>
</dbReference>
<protein>
    <submittedName>
        <fullName evidence="2">Branched-subunit amino acid transport protein</fullName>
    </submittedName>
</protein>
<dbReference type="OrthoDB" id="515103at2"/>
<comment type="caution">
    <text evidence="2">The sequence shown here is derived from an EMBL/GenBank/DDBJ whole genome shotgun (WGS) entry which is preliminary data.</text>
</comment>
<evidence type="ECO:0000313" key="3">
    <source>
        <dbReference type="Proteomes" id="UP000295611"/>
    </source>
</evidence>
<dbReference type="RefSeq" id="WP_133679610.1">
    <property type="nucleotide sequence ID" value="NZ_SNZP01000005.1"/>
</dbReference>